<evidence type="ECO:0000313" key="1">
    <source>
        <dbReference type="EMBL" id="PJI93272.1"/>
    </source>
</evidence>
<gene>
    <name evidence="1" type="ORF">CLV34_1840</name>
</gene>
<dbReference type="RefSeq" id="WP_100350002.1">
    <property type="nucleotide sequence ID" value="NZ_PGTZ01000008.1"/>
</dbReference>
<protein>
    <recommendedName>
        <fullName evidence="3">PIN domain-containing protein</fullName>
    </recommendedName>
</protein>
<dbReference type="EMBL" id="PGTZ01000008">
    <property type="protein sequence ID" value="PJI93272.1"/>
    <property type="molecule type" value="Genomic_DNA"/>
</dbReference>
<name>A0A2M8WQQ6_9MICO</name>
<organism evidence="1 2">
    <name type="scientific">Luteimicrobium subarcticum</name>
    <dbReference type="NCBI Taxonomy" id="620910"/>
    <lineage>
        <taxon>Bacteria</taxon>
        <taxon>Bacillati</taxon>
        <taxon>Actinomycetota</taxon>
        <taxon>Actinomycetes</taxon>
        <taxon>Micrococcales</taxon>
        <taxon>Luteimicrobium</taxon>
    </lineage>
</organism>
<proteinExistence type="predicted"/>
<dbReference type="Proteomes" id="UP000231586">
    <property type="component" value="Unassembled WGS sequence"/>
</dbReference>
<comment type="caution">
    <text evidence="1">The sequence shown here is derived from an EMBL/GenBank/DDBJ whole genome shotgun (WGS) entry which is preliminary data.</text>
</comment>
<sequence length="87" mass="9320">MREGRRLLEGVASLRVRLLNDRVSRATAWTLATELGWHDTAPAEYLAVAVLQADALVADDPLLRAGATGRVALADEDLLGVPDDAAR</sequence>
<dbReference type="OrthoDB" id="8370557at2"/>
<accession>A0A2M8WQQ6</accession>
<keyword evidence="2" id="KW-1185">Reference proteome</keyword>
<reference evidence="1 2" key="1">
    <citation type="submission" date="2017-11" db="EMBL/GenBank/DDBJ databases">
        <title>Genomic Encyclopedia of Archaeal and Bacterial Type Strains, Phase II (KMG-II): From Individual Species to Whole Genera.</title>
        <authorList>
            <person name="Goeker M."/>
        </authorList>
    </citation>
    <scope>NUCLEOTIDE SEQUENCE [LARGE SCALE GENOMIC DNA]</scope>
    <source>
        <strain evidence="1 2">DSM 22413</strain>
    </source>
</reference>
<dbReference type="AlphaFoldDB" id="A0A2M8WQQ6"/>
<evidence type="ECO:0008006" key="3">
    <source>
        <dbReference type="Google" id="ProtNLM"/>
    </source>
</evidence>
<evidence type="ECO:0000313" key="2">
    <source>
        <dbReference type="Proteomes" id="UP000231586"/>
    </source>
</evidence>